<dbReference type="Proteomes" id="UP000239494">
    <property type="component" value="Unassembled WGS sequence"/>
</dbReference>
<accession>A0A2T0SZV1</accession>
<dbReference type="EMBL" id="PVTF01000008">
    <property type="protein sequence ID" value="PRY38940.1"/>
    <property type="molecule type" value="Genomic_DNA"/>
</dbReference>
<proteinExistence type="predicted"/>
<evidence type="ECO:0000313" key="1">
    <source>
        <dbReference type="EMBL" id="PRY38940.1"/>
    </source>
</evidence>
<sequence length="49" mass="5083">MSLIEIIFRAASSGSGSLSTISPCSRLGAISSMKGAGRTIVALRPDFLR</sequence>
<organism evidence="1 2">
    <name type="scientific">Umezawaea tangerina</name>
    <dbReference type="NCBI Taxonomy" id="84725"/>
    <lineage>
        <taxon>Bacteria</taxon>
        <taxon>Bacillati</taxon>
        <taxon>Actinomycetota</taxon>
        <taxon>Actinomycetes</taxon>
        <taxon>Pseudonocardiales</taxon>
        <taxon>Pseudonocardiaceae</taxon>
        <taxon>Umezawaea</taxon>
    </lineage>
</organism>
<reference evidence="1 2" key="1">
    <citation type="submission" date="2018-03" db="EMBL/GenBank/DDBJ databases">
        <title>Genomic Encyclopedia of Archaeal and Bacterial Type Strains, Phase II (KMG-II): from individual species to whole genera.</title>
        <authorList>
            <person name="Goeker M."/>
        </authorList>
    </citation>
    <scope>NUCLEOTIDE SEQUENCE [LARGE SCALE GENOMIC DNA]</scope>
    <source>
        <strain evidence="1 2">DSM 44720</strain>
    </source>
</reference>
<dbReference type="AlphaFoldDB" id="A0A2T0SZV1"/>
<gene>
    <name evidence="1" type="ORF">CLV43_108340</name>
</gene>
<keyword evidence="2" id="KW-1185">Reference proteome</keyword>
<name>A0A2T0SZV1_9PSEU</name>
<comment type="caution">
    <text evidence="1">The sequence shown here is derived from an EMBL/GenBank/DDBJ whole genome shotgun (WGS) entry which is preliminary data.</text>
</comment>
<evidence type="ECO:0000313" key="2">
    <source>
        <dbReference type="Proteomes" id="UP000239494"/>
    </source>
</evidence>
<protein>
    <submittedName>
        <fullName evidence="1">Uncharacterized protein</fullName>
    </submittedName>
</protein>